<comment type="caution">
    <text evidence="1">The sequence shown here is derived from an EMBL/GenBank/DDBJ whole genome shotgun (WGS) entry which is preliminary data.</text>
</comment>
<dbReference type="AlphaFoldDB" id="A0AAV4X684"/>
<proteinExistence type="predicted"/>
<reference evidence="1 2" key="1">
    <citation type="submission" date="2021-06" db="EMBL/GenBank/DDBJ databases">
        <title>Caerostris darwini draft genome.</title>
        <authorList>
            <person name="Kono N."/>
            <person name="Arakawa K."/>
        </authorList>
    </citation>
    <scope>NUCLEOTIDE SEQUENCE [LARGE SCALE GENOMIC DNA]</scope>
</reference>
<gene>
    <name evidence="1" type="ORF">CDAR_417361</name>
</gene>
<protein>
    <submittedName>
        <fullName evidence="1">Uncharacterized protein</fullName>
    </submittedName>
</protein>
<sequence length="134" mass="15921">MQSIFATGENEHDQRRARAWAVCPALVGQTVRMAERGLNESARTRRTWSEWRTRQSPLEQVRNRTTVVFPQWLENRLVVNARHFVESRILLRREIFLLFSSSSTENRRKKAARVVQKDDVCRCQKKRVKIIRET</sequence>
<name>A0AAV4X684_9ARAC</name>
<evidence type="ECO:0000313" key="2">
    <source>
        <dbReference type="Proteomes" id="UP001054837"/>
    </source>
</evidence>
<keyword evidence="2" id="KW-1185">Reference proteome</keyword>
<accession>A0AAV4X684</accession>
<dbReference type="Proteomes" id="UP001054837">
    <property type="component" value="Unassembled WGS sequence"/>
</dbReference>
<organism evidence="1 2">
    <name type="scientific">Caerostris darwini</name>
    <dbReference type="NCBI Taxonomy" id="1538125"/>
    <lineage>
        <taxon>Eukaryota</taxon>
        <taxon>Metazoa</taxon>
        <taxon>Ecdysozoa</taxon>
        <taxon>Arthropoda</taxon>
        <taxon>Chelicerata</taxon>
        <taxon>Arachnida</taxon>
        <taxon>Araneae</taxon>
        <taxon>Araneomorphae</taxon>
        <taxon>Entelegynae</taxon>
        <taxon>Araneoidea</taxon>
        <taxon>Araneidae</taxon>
        <taxon>Caerostris</taxon>
    </lineage>
</organism>
<dbReference type="EMBL" id="BPLQ01015712">
    <property type="protein sequence ID" value="GIY90371.1"/>
    <property type="molecule type" value="Genomic_DNA"/>
</dbReference>
<evidence type="ECO:0000313" key="1">
    <source>
        <dbReference type="EMBL" id="GIY90371.1"/>
    </source>
</evidence>